<accession>A0A1B2EYR3</accession>
<gene>
    <name evidence="1" type="ORF">BB934_43560</name>
</gene>
<dbReference type="KEGG" id="moc:BB934_43560"/>
<name>A0A1B2EYR3_9HYPH</name>
<dbReference type="EMBL" id="CP016620">
    <property type="protein sequence ID" value="ANY85083.1"/>
    <property type="molecule type" value="Genomic_DNA"/>
</dbReference>
<protein>
    <submittedName>
        <fullName evidence="1">Uncharacterized protein</fullName>
    </submittedName>
</protein>
<geneLocation type="plasmid" evidence="1">
    <name>unnamed4</name>
</geneLocation>
<evidence type="ECO:0000313" key="1">
    <source>
        <dbReference type="EMBL" id="ANY85083.1"/>
    </source>
</evidence>
<proteinExistence type="predicted"/>
<organism evidence="1">
    <name type="scientific">Microvirga ossetica</name>
    <dbReference type="NCBI Taxonomy" id="1882682"/>
    <lineage>
        <taxon>Bacteria</taxon>
        <taxon>Pseudomonadati</taxon>
        <taxon>Pseudomonadota</taxon>
        <taxon>Alphaproteobacteria</taxon>
        <taxon>Hyphomicrobiales</taxon>
        <taxon>Methylobacteriaceae</taxon>
        <taxon>Microvirga</taxon>
    </lineage>
</organism>
<sequence length="102" mass="11155">MAAGGLIDSGPAMSTMSYNLIQLAPGAYDLYLDDAVIASVVRSGLRQPYTWTAELLEDLPRSQRPSPFWEIEHSFPSLEELCAWLGHPPVKANNRHTASQGA</sequence>
<dbReference type="AlphaFoldDB" id="A0A1B2EYR3"/>
<reference evidence="1" key="1">
    <citation type="submission" date="2016-07" db="EMBL/GenBank/DDBJ databases">
        <title>Microvirga ossetica sp. nov. a new species of rhizobia isolated from root nodules of the legume species Vicia alpestris Steven originated from North Ossetia region in the Caucasus.</title>
        <authorList>
            <person name="Safronova V.I."/>
            <person name="Kuznetsova I.G."/>
            <person name="Sazanova A.L."/>
            <person name="Belimov A."/>
            <person name="Andronov E."/>
            <person name="Osledkin Y.S."/>
            <person name="Onishchuk O.P."/>
            <person name="Kurchak O.N."/>
            <person name="Shaposhnikov A.I."/>
            <person name="Willems A."/>
            <person name="Tikhonovich I.A."/>
        </authorList>
    </citation>
    <scope>NUCLEOTIDE SEQUENCE [LARGE SCALE GENOMIC DNA]</scope>
    <source>
        <strain evidence="1">V5/3M</strain>
        <plasmid evidence="1">unnamed4</plasmid>
    </source>
</reference>
<keyword evidence="1" id="KW-0614">Plasmid</keyword>